<dbReference type="KEGG" id="cid:P73_1615"/>
<dbReference type="Proteomes" id="UP000031521">
    <property type="component" value="Chromosome"/>
</dbReference>
<keyword evidence="1" id="KW-0472">Membrane</keyword>
<protein>
    <submittedName>
        <fullName evidence="2">Uncharacterized protein</fullName>
    </submittedName>
</protein>
<evidence type="ECO:0000256" key="1">
    <source>
        <dbReference type="SAM" id="Phobius"/>
    </source>
</evidence>
<keyword evidence="1" id="KW-0812">Transmembrane</keyword>
<dbReference type="EMBL" id="CP004393">
    <property type="protein sequence ID" value="AJE46330.1"/>
    <property type="molecule type" value="Genomic_DNA"/>
</dbReference>
<keyword evidence="3" id="KW-1185">Reference proteome</keyword>
<dbReference type="OrthoDB" id="9966654at2"/>
<evidence type="ECO:0000313" key="2">
    <source>
        <dbReference type="EMBL" id="AJE46330.1"/>
    </source>
</evidence>
<feature type="transmembrane region" description="Helical" evidence="1">
    <location>
        <begin position="94"/>
        <end position="112"/>
    </location>
</feature>
<reference evidence="2 3" key="1">
    <citation type="journal article" date="2014" name="Int. J. Syst. Evol. Microbiol.">
        <title>Celeribacter indicus sp. nov., a polycyclic aromatic hydrocarbon-degrading bacterium from deep-sea sediment and reclassification of Huaishuia halophila as Celeribacter halophilus comb. nov.</title>
        <authorList>
            <person name="Lai Q."/>
            <person name="Cao J."/>
            <person name="Yuan J."/>
            <person name="Li F."/>
            <person name="Shao Z."/>
        </authorList>
    </citation>
    <scope>NUCLEOTIDE SEQUENCE [LARGE SCALE GENOMIC DNA]</scope>
    <source>
        <strain evidence="2">P73</strain>
    </source>
</reference>
<accession>A0A0B5DYR7</accession>
<gene>
    <name evidence="2" type="ORF">P73_1615</name>
</gene>
<keyword evidence="1" id="KW-1133">Transmembrane helix</keyword>
<organism evidence="2 3">
    <name type="scientific">Celeribacter indicus</name>
    <dbReference type="NCBI Taxonomy" id="1208324"/>
    <lineage>
        <taxon>Bacteria</taxon>
        <taxon>Pseudomonadati</taxon>
        <taxon>Pseudomonadota</taxon>
        <taxon>Alphaproteobacteria</taxon>
        <taxon>Rhodobacterales</taxon>
        <taxon>Roseobacteraceae</taxon>
        <taxon>Celeribacter</taxon>
    </lineage>
</organism>
<evidence type="ECO:0000313" key="3">
    <source>
        <dbReference type="Proteomes" id="UP000031521"/>
    </source>
</evidence>
<dbReference type="STRING" id="1208324.P73_1615"/>
<dbReference type="RefSeq" id="WP_043869232.1">
    <property type="nucleotide sequence ID" value="NZ_CP004393.1"/>
</dbReference>
<dbReference type="HOGENOM" id="CLU_1977584_0_0_5"/>
<dbReference type="AlphaFoldDB" id="A0A0B5DYR7"/>
<name>A0A0B5DYR7_9RHOB</name>
<proteinExistence type="predicted"/>
<sequence>MSGAVTRDGRSGREPLVEIGRAMGAADVALLEAAFGATDIPLVLLHSQHHRNVPHLAVALGGMPVCVPLSRREEAAALLEGIAPVHRLRFRGPAVVVLVLVSLLFGAVPMPMNATFPRWRVEAPAA</sequence>